<feature type="domain" description="LysM" evidence="2">
    <location>
        <begin position="447"/>
        <end position="491"/>
    </location>
</feature>
<evidence type="ECO:0000256" key="1">
    <source>
        <dbReference type="ARBA" id="ARBA00007734"/>
    </source>
</evidence>
<protein>
    <submittedName>
        <fullName evidence="3">LysM peptidoglycan-binding domain-containing protein</fullName>
    </submittedName>
</protein>
<dbReference type="InterPro" id="IPR036779">
    <property type="entry name" value="LysM_dom_sf"/>
</dbReference>
<dbReference type="Pfam" id="PF01476">
    <property type="entry name" value="LysM"/>
    <property type="match status" value="2"/>
</dbReference>
<dbReference type="Pfam" id="PF01464">
    <property type="entry name" value="SLT"/>
    <property type="match status" value="1"/>
</dbReference>
<dbReference type="SMART" id="SM00257">
    <property type="entry name" value="LysM"/>
    <property type="match status" value="2"/>
</dbReference>
<keyword evidence="4" id="KW-1185">Reference proteome</keyword>
<name>A0ABT8R8T5_9BACT</name>
<proteinExistence type="inferred from homology"/>
<dbReference type="CDD" id="cd16894">
    <property type="entry name" value="MltD-like"/>
    <property type="match status" value="1"/>
</dbReference>
<dbReference type="Gene3D" id="3.10.350.10">
    <property type="entry name" value="LysM domain"/>
    <property type="match status" value="2"/>
</dbReference>
<comment type="similarity">
    <text evidence="1">Belongs to the transglycosylase Slt family.</text>
</comment>
<evidence type="ECO:0000313" key="3">
    <source>
        <dbReference type="EMBL" id="MDO1447055.1"/>
    </source>
</evidence>
<comment type="caution">
    <text evidence="3">The sequence shown here is derived from an EMBL/GenBank/DDBJ whole genome shotgun (WGS) entry which is preliminary data.</text>
</comment>
<sequence length="492" mass="56543">MLLVQVTAHSQTQYPEPFEEEEEVETESDVIADSDTTGQAPLDSTLLVMDFEEIITELPEELMLDQIQCMDMATTIPMTYNKTIKGFINYFTVRKRSFVTNMLRRQHLYFPMYEQYLKKHELPDELKYLSIVESALNPRAVSPARAVGLWQFMSATGRQYKLYQDSFIDERMDPYKSTEAACSYLKDLHNMFGDWELALAAYNCGPGNVRRAIRRSGNKTGFWEIYNYLPRETRSYVPMFVAVNYIMRHAENYYGFRADSLERYIAHDTIWLNPEKHIDMELLAKHMDVSFEDLKSLNPQVKKNIIPSHLRNYALRIPTERKEFYVENRLSILDSAVYTKSLELLVVNDEPSYNSSGKRKIVHHVKRGEVLGRIAQKYHVSAADIRKWNHLRGNTIQSGQKLAIWVKGKPVSPSSLASAQTTSKTGSTSVEQKTASSSKVIPIVKEKVYYVQPGDTLWKISQNHGGISVEKLKKLNKLKSNSLKPGQKLIIG</sequence>
<evidence type="ECO:0000259" key="2">
    <source>
        <dbReference type="PROSITE" id="PS51782"/>
    </source>
</evidence>
<feature type="domain" description="LysM" evidence="2">
    <location>
        <begin position="361"/>
        <end position="404"/>
    </location>
</feature>
<dbReference type="EMBL" id="JAUKPO010000006">
    <property type="protein sequence ID" value="MDO1447055.1"/>
    <property type="molecule type" value="Genomic_DNA"/>
</dbReference>
<dbReference type="InterPro" id="IPR000189">
    <property type="entry name" value="Transglyc_AS"/>
</dbReference>
<dbReference type="InterPro" id="IPR023346">
    <property type="entry name" value="Lysozyme-like_dom_sf"/>
</dbReference>
<dbReference type="PROSITE" id="PS51782">
    <property type="entry name" value="LYSM"/>
    <property type="match status" value="2"/>
</dbReference>
<dbReference type="Gene3D" id="1.10.530.10">
    <property type="match status" value="1"/>
</dbReference>
<accession>A0ABT8R8T5</accession>
<dbReference type="InterPro" id="IPR008258">
    <property type="entry name" value="Transglycosylase_SLT_dom_1"/>
</dbReference>
<evidence type="ECO:0000313" key="4">
    <source>
        <dbReference type="Proteomes" id="UP001168528"/>
    </source>
</evidence>
<dbReference type="Proteomes" id="UP001168528">
    <property type="component" value="Unassembled WGS sequence"/>
</dbReference>
<dbReference type="PANTHER" id="PTHR37423">
    <property type="entry name" value="SOLUBLE LYTIC MUREIN TRANSGLYCOSYLASE-RELATED"/>
    <property type="match status" value="1"/>
</dbReference>
<dbReference type="SUPFAM" id="SSF53955">
    <property type="entry name" value="Lysozyme-like"/>
    <property type="match status" value="1"/>
</dbReference>
<dbReference type="RefSeq" id="WP_302037859.1">
    <property type="nucleotide sequence ID" value="NZ_JAUKPO010000006.1"/>
</dbReference>
<dbReference type="InterPro" id="IPR018392">
    <property type="entry name" value="LysM"/>
</dbReference>
<dbReference type="PROSITE" id="PS00922">
    <property type="entry name" value="TRANSGLYCOSYLASE"/>
    <property type="match status" value="1"/>
</dbReference>
<dbReference type="PANTHER" id="PTHR37423:SF2">
    <property type="entry name" value="MEMBRANE-BOUND LYTIC MUREIN TRANSGLYCOSYLASE C"/>
    <property type="match status" value="1"/>
</dbReference>
<organism evidence="3 4">
    <name type="scientific">Rhodocytophaga aerolata</name>
    <dbReference type="NCBI Taxonomy" id="455078"/>
    <lineage>
        <taxon>Bacteria</taxon>
        <taxon>Pseudomonadati</taxon>
        <taxon>Bacteroidota</taxon>
        <taxon>Cytophagia</taxon>
        <taxon>Cytophagales</taxon>
        <taxon>Rhodocytophagaceae</taxon>
        <taxon>Rhodocytophaga</taxon>
    </lineage>
</organism>
<reference evidence="3" key="1">
    <citation type="submission" date="2023-07" db="EMBL/GenBank/DDBJ databases">
        <title>The genome sequence of Rhodocytophaga aerolata KACC 12507.</title>
        <authorList>
            <person name="Zhang X."/>
        </authorList>
    </citation>
    <scope>NUCLEOTIDE SEQUENCE</scope>
    <source>
        <strain evidence="3">KACC 12507</strain>
    </source>
</reference>
<dbReference type="CDD" id="cd00118">
    <property type="entry name" value="LysM"/>
    <property type="match status" value="2"/>
</dbReference>
<dbReference type="SUPFAM" id="SSF54106">
    <property type="entry name" value="LysM domain"/>
    <property type="match status" value="2"/>
</dbReference>
<gene>
    <name evidence="3" type="ORF">Q0590_12375</name>
</gene>